<proteinExistence type="predicted"/>
<gene>
    <name evidence="1" type="ORF">Pint_19859</name>
</gene>
<dbReference type="EMBL" id="CM047748">
    <property type="protein sequence ID" value="KAJ0014665.1"/>
    <property type="molecule type" value="Genomic_DNA"/>
</dbReference>
<protein>
    <submittedName>
        <fullName evidence="1">Uncharacterized protein</fullName>
    </submittedName>
</protein>
<name>A0ACC0XBN9_9ROSI</name>
<sequence>MLKEIFRTNEDSLFEFPAPQRTGQPGELAGMNHVIIRCLGEFPPRSKLNPELYGNQASTITEQQIEHKLGGLTIEKILINARGVLESTVLELSSAIYKNWTFPEQALPEDLKNRGMAVEDPNSPHGLRLLIEDYPYAVDGLDIWFAIKNWVKDYIFFYYKSDEMMQKDSELQSWWKELQEEGHGDKKNEPWWPKMQNREELIETCTIIIWLASALHAAVNFGQYPYAGFLPNRLTISRRFMPEKGTSDYDELQSNPDKVFLKTITAQLQTLLGIALIEILSRHSTDEVYLGKRDTPEWTSDKNPLQAFEEFGKKLGDIEERIIARNHDKMLKNRVGPVVMPYTLLFPTSEGGITGKGIPNSVSI</sequence>
<accession>A0ACC0XBN9</accession>
<comment type="caution">
    <text evidence="1">The sequence shown here is derived from an EMBL/GenBank/DDBJ whole genome shotgun (WGS) entry which is preliminary data.</text>
</comment>
<reference evidence="2" key="1">
    <citation type="journal article" date="2023" name="G3 (Bethesda)">
        <title>Genome assembly and association tests identify interacting loci associated with vigor, precocity, and sex in interspecific pistachio rootstocks.</title>
        <authorList>
            <person name="Palmer W."/>
            <person name="Jacygrad E."/>
            <person name="Sagayaradj S."/>
            <person name="Cavanaugh K."/>
            <person name="Han R."/>
            <person name="Bertier L."/>
            <person name="Beede B."/>
            <person name="Kafkas S."/>
            <person name="Golino D."/>
            <person name="Preece J."/>
            <person name="Michelmore R."/>
        </authorList>
    </citation>
    <scope>NUCLEOTIDE SEQUENCE [LARGE SCALE GENOMIC DNA]</scope>
</reference>
<dbReference type="Proteomes" id="UP001163603">
    <property type="component" value="Chromosome 13"/>
</dbReference>
<evidence type="ECO:0000313" key="1">
    <source>
        <dbReference type="EMBL" id="KAJ0014665.1"/>
    </source>
</evidence>
<evidence type="ECO:0000313" key="2">
    <source>
        <dbReference type="Proteomes" id="UP001163603"/>
    </source>
</evidence>
<organism evidence="1 2">
    <name type="scientific">Pistacia integerrima</name>
    <dbReference type="NCBI Taxonomy" id="434235"/>
    <lineage>
        <taxon>Eukaryota</taxon>
        <taxon>Viridiplantae</taxon>
        <taxon>Streptophyta</taxon>
        <taxon>Embryophyta</taxon>
        <taxon>Tracheophyta</taxon>
        <taxon>Spermatophyta</taxon>
        <taxon>Magnoliopsida</taxon>
        <taxon>eudicotyledons</taxon>
        <taxon>Gunneridae</taxon>
        <taxon>Pentapetalae</taxon>
        <taxon>rosids</taxon>
        <taxon>malvids</taxon>
        <taxon>Sapindales</taxon>
        <taxon>Anacardiaceae</taxon>
        <taxon>Pistacia</taxon>
    </lineage>
</organism>
<keyword evidence="2" id="KW-1185">Reference proteome</keyword>